<gene>
    <name evidence="1" type="ORF">AVEN_138970_1</name>
</gene>
<evidence type="ECO:0000313" key="2">
    <source>
        <dbReference type="Proteomes" id="UP000499080"/>
    </source>
</evidence>
<dbReference type="AlphaFoldDB" id="A0A4Y2SQ51"/>
<sequence>MTPGRHHHTSQRTFEHLHQIECAQGLIYSKSLGGMGYRTCTLRIEMYAFGKYDRYLQNLAKMKDMKHSDSKSLTKFYLQYNVNNTITFENPQY</sequence>
<evidence type="ECO:0000313" key="1">
    <source>
        <dbReference type="EMBL" id="GBN90452.1"/>
    </source>
</evidence>
<dbReference type="EMBL" id="BGPR01023338">
    <property type="protein sequence ID" value="GBN90452.1"/>
    <property type="molecule type" value="Genomic_DNA"/>
</dbReference>
<keyword evidence="2" id="KW-1185">Reference proteome</keyword>
<protein>
    <submittedName>
        <fullName evidence="1">Uncharacterized protein</fullName>
    </submittedName>
</protein>
<accession>A0A4Y2SQ51</accession>
<dbReference type="Proteomes" id="UP000499080">
    <property type="component" value="Unassembled WGS sequence"/>
</dbReference>
<organism evidence="1 2">
    <name type="scientific">Araneus ventricosus</name>
    <name type="common">Orbweaver spider</name>
    <name type="synonym">Epeira ventricosa</name>
    <dbReference type="NCBI Taxonomy" id="182803"/>
    <lineage>
        <taxon>Eukaryota</taxon>
        <taxon>Metazoa</taxon>
        <taxon>Ecdysozoa</taxon>
        <taxon>Arthropoda</taxon>
        <taxon>Chelicerata</taxon>
        <taxon>Arachnida</taxon>
        <taxon>Araneae</taxon>
        <taxon>Araneomorphae</taxon>
        <taxon>Entelegynae</taxon>
        <taxon>Araneoidea</taxon>
        <taxon>Araneidae</taxon>
        <taxon>Araneus</taxon>
    </lineage>
</organism>
<comment type="caution">
    <text evidence="1">The sequence shown here is derived from an EMBL/GenBank/DDBJ whole genome shotgun (WGS) entry which is preliminary data.</text>
</comment>
<name>A0A4Y2SQ51_ARAVE</name>
<reference evidence="1 2" key="1">
    <citation type="journal article" date="2019" name="Sci. Rep.">
        <title>Orb-weaving spider Araneus ventricosus genome elucidates the spidroin gene catalogue.</title>
        <authorList>
            <person name="Kono N."/>
            <person name="Nakamura H."/>
            <person name="Ohtoshi R."/>
            <person name="Moran D.A.P."/>
            <person name="Shinohara A."/>
            <person name="Yoshida Y."/>
            <person name="Fujiwara M."/>
            <person name="Mori M."/>
            <person name="Tomita M."/>
            <person name="Arakawa K."/>
        </authorList>
    </citation>
    <scope>NUCLEOTIDE SEQUENCE [LARGE SCALE GENOMIC DNA]</scope>
</reference>
<proteinExistence type="predicted"/>